<evidence type="ECO:0000313" key="4">
    <source>
        <dbReference type="Proteomes" id="UP001498398"/>
    </source>
</evidence>
<comment type="caution">
    <text evidence="3">The sequence shown here is derived from an EMBL/GenBank/DDBJ whole genome shotgun (WGS) entry which is preliminary data.</text>
</comment>
<evidence type="ECO:0000259" key="2">
    <source>
        <dbReference type="Pfam" id="PF20415"/>
    </source>
</evidence>
<organism evidence="3 4">
    <name type="scientific">Marasmiellus scandens</name>
    <dbReference type="NCBI Taxonomy" id="2682957"/>
    <lineage>
        <taxon>Eukaryota</taxon>
        <taxon>Fungi</taxon>
        <taxon>Dikarya</taxon>
        <taxon>Basidiomycota</taxon>
        <taxon>Agaricomycotina</taxon>
        <taxon>Agaricomycetes</taxon>
        <taxon>Agaricomycetidae</taxon>
        <taxon>Agaricales</taxon>
        <taxon>Marasmiineae</taxon>
        <taxon>Omphalotaceae</taxon>
        <taxon>Marasmiellus</taxon>
    </lineage>
</organism>
<gene>
    <name evidence="3" type="ORF">VKT23_000334</name>
</gene>
<dbReference type="Pfam" id="PF20415">
    <property type="entry name" value="DUF6699"/>
    <property type="match status" value="1"/>
</dbReference>
<feature type="compositionally biased region" description="Basic and acidic residues" evidence="1">
    <location>
        <begin position="10"/>
        <end position="23"/>
    </location>
</feature>
<keyword evidence="4" id="KW-1185">Reference proteome</keyword>
<proteinExistence type="predicted"/>
<name>A0ABR1K4T8_9AGAR</name>
<dbReference type="Proteomes" id="UP001498398">
    <property type="component" value="Unassembled WGS sequence"/>
</dbReference>
<feature type="domain" description="DUF6699" evidence="2">
    <location>
        <begin position="235"/>
        <end position="361"/>
    </location>
</feature>
<feature type="compositionally biased region" description="Polar residues" evidence="1">
    <location>
        <begin position="25"/>
        <end position="34"/>
    </location>
</feature>
<feature type="region of interest" description="Disordered" evidence="1">
    <location>
        <begin position="1"/>
        <end position="51"/>
    </location>
</feature>
<evidence type="ECO:0000313" key="3">
    <source>
        <dbReference type="EMBL" id="KAK7472212.1"/>
    </source>
</evidence>
<evidence type="ECO:0000256" key="1">
    <source>
        <dbReference type="SAM" id="MobiDB-lite"/>
    </source>
</evidence>
<sequence>MNGFYGFPERMPRPDGADLDHWSGQRPQSRQNPDPSGDYIPPVRSSVTPMTGLGNLGHTCSPATCMPFMLHTQSGAPTPWATPQTLPRSLPPDNMNPNFFAGTPANHGGNFTLPGIPPDPGDRSVVGWNTPGRTAADLADPLPPVVDPLPLPVPRIATPHYNPALPLLTWSQPVDIKSPRRSRKTKRKYRPLAWRTDFKPTVCDIITSTFSFSPCNNRFKLVDILKYKAPPNHRLLWDLRVYPLSQSEICTRKLVPLTAAQLYRPATEPPTKKMRIYHDRLPWYIDIREYSTGGITVLDVLEQISEFLHHTALDCDYGQDLFSYPERMAINDAARIRYSFTTARVDFLLHEYMFLGLTKDKQGRWKMKTGFNSAGLY</sequence>
<protein>
    <recommendedName>
        <fullName evidence="2">DUF6699 domain-containing protein</fullName>
    </recommendedName>
</protein>
<reference evidence="3 4" key="1">
    <citation type="submission" date="2024-01" db="EMBL/GenBank/DDBJ databases">
        <title>A draft genome for the cacao thread blight pathogen Marasmiellus scandens.</title>
        <authorList>
            <person name="Baruah I.K."/>
            <person name="Leung J."/>
            <person name="Bukari Y."/>
            <person name="Amoako-Attah I."/>
            <person name="Meinhardt L.W."/>
            <person name="Bailey B.A."/>
            <person name="Cohen S.P."/>
        </authorList>
    </citation>
    <scope>NUCLEOTIDE SEQUENCE [LARGE SCALE GENOMIC DNA]</scope>
    <source>
        <strain evidence="3 4">GH-19</strain>
    </source>
</reference>
<dbReference type="InterPro" id="IPR046522">
    <property type="entry name" value="DUF6699"/>
</dbReference>
<dbReference type="EMBL" id="JBANRG010000001">
    <property type="protein sequence ID" value="KAK7472212.1"/>
    <property type="molecule type" value="Genomic_DNA"/>
</dbReference>
<accession>A0ABR1K4T8</accession>